<dbReference type="PANTHER" id="PTHR11941">
    <property type="entry name" value="ENOYL-COA HYDRATASE-RELATED"/>
    <property type="match status" value="1"/>
</dbReference>
<dbReference type="InterPro" id="IPR001753">
    <property type="entry name" value="Enoyl-CoA_hydra/iso"/>
</dbReference>
<dbReference type="Proteomes" id="UP000321525">
    <property type="component" value="Unassembled WGS sequence"/>
</dbReference>
<dbReference type="PANTHER" id="PTHR11941:SF54">
    <property type="entry name" value="ENOYL-COA HYDRATASE, MITOCHONDRIAL"/>
    <property type="match status" value="1"/>
</dbReference>
<comment type="similarity">
    <text evidence="1">Belongs to the enoyl-CoA hydratase/isomerase family.</text>
</comment>
<dbReference type="Proteomes" id="UP000321917">
    <property type="component" value="Unassembled WGS sequence"/>
</dbReference>
<evidence type="ECO:0000313" key="5">
    <source>
        <dbReference type="Proteomes" id="UP000321917"/>
    </source>
</evidence>
<comment type="caution">
    <text evidence="3">The sequence shown here is derived from an EMBL/GenBank/DDBJ whole genome shotgun (WGS) entry which is preliminary data.</text>
</comment>
<dbReference type="RefSeq" id="WP_146799977.1">
    <property type="nucleotide sequence ID" value="NZ_VOLP01000017.1"/>
</dbReference>
<dbReference type="CDD" id="cd06558">
    <property type="entry name" value="crotonase-like"/>
    <property type="match status" value="1"/>
</dbReference>
<name>A0A5C6Q7L4_9GAMM</name>
<evidence type="ECO:0000313" key="4">
    <source>
        <dbReference type="Proteomes" id="UP000321525"/>
    </source>
</evidence>
<dbReference type="NCBIfam" id="NF004858">
    <property type="entry name" value="PRK06213.1"/>
    <property type="match status" value="1"/>
</dbReference>
<dbReference type="EMBL" id="VOLR01000018">
    <property type="protein sequence ID" value="TWX57574.1"/>
    <property type="molecule type" value="Genomic_DNA"/>
</dbReference>
<dbReference type="Gene3D" id="3.90.226.10">
    <property type="entry name" value="2-enoyl-CoA Hydratase, Chain A, domain 1"/>
    <property type="match status" value="1"/>
</dbReference>
<dbReference type="AlphaFoldDB" id="A0A5C6Q7L4"/>
<sequence length="230" mass="24480">MELIDFELDENIATITLKNGKVNAISHQVITEINSALDQAEAAKAAVILTSQPGIFSGGYDLKTMKESSDSAVSLVTAGSTLTRRMLSFPFPIVGACTGHAIAKGAFLLLSCDYRIGTIGSFKIGLNEVAIGMTMHQAGLELARNRVPINYLTRSVINAELFDPQTAVLAGFLDTLVESDQLMATAKAAATQLLTLNMAAHHGTKLRERKEILTALDAAIAIDSTMTLSL</sequence>
<keyword evidence="4" id="KW-1185">Reference proteome</keyword>
<dbReference type="GO" id="GO:0003824">
    <property type="term" value="F:catalytic activity"/>
    <property type="evidence" value="ECO:0007669"/>
    <property type="project" value="UniProtKB-ARBA"/>
</dbReference>
<dbReference type="OrthoDB" id="8640486at2"/>
<evidence type="ECO:0000313" key="3">
    <source>
        <dbReference type="EMBL" id="TWX64926.1"/>
    </source>
</evidence>
<evidence type="ECO:0000313" key="2">
    <source>
        <dbReference type="EMBL" id="TWX57574.1"/>
    </source>
</evidence>
<dbReference type="InterPro" id="IPR029045">
    <property type="entry name" value="ClpP/crotonase-like_dom_sf"/>
</dbReference>
<reference evidence="3 5" key="1">
    <citation type="submission" date="2019-07" db="EMBL/GenBank/DDBJ databases">
        <title>Genomes of sea-ice associated Colwellia species.</title>
        <authorList>
            <person name="Bowman J.P."/>
        </authorList>
    </citation>
    <scope>NUCLEOTIDE SEQUENCE [LARGE SCALE GENOMIC DNA]</scope>
    <source>
        <strain evidence="2 4">ACAM 607</strain>
        <strain evidence="3 5">IC036</strain>
    </source>
</reference>
<protein>
    <submittedName>
        <fullName evidence="3">Crotonase/enoyl-CoA hydratase family protein</fullName>
    </submittedName>
</protein>
<dbReference type="Pfam" id="PF00378">
    <property type="entry name" value="ECH_1"/>
    <property type="match status" value="1"/>
</dbReference>
<accession>A0A5C6Q7L4</accession>
<dbReference type="SUPFAM" id="SSF52096">
    <property type="entry name" value="ClpP/crotonase"/>
    <property type="match status" value="1"/>
</dbReference>
<dbReference type="EMBL" id="VOLQ01000028">
    <property type="protein sequence ID" value="TWX64926.1"/>
    <property type="molecule type" value="Genomic_DNA"/>
</dbReference>
<proteinExistence type="inferred from homology"/>
<evidence type="ECO:0000256" key="1">
    <source>
        <dbReference type="ARBA" id="ARBA00005254"/>
    </source>
</evidence>
<dbReference type="GO" id="GO:0006635">
    <property type="term" value="P:fatty acid beta-oxidation"/>
    <property type="evidence" value="ECO:0007669"/>
    <property type="project" value="TreeGrafter"/>
</dbReference>
<organism evidence="3 5">
    <name type="scientific">Colwellia hornerae</name>
    <dbReference type="NCBI Taxonomy" id="89402"/>
    <lineage>
        <taxon>Bacteria</taxon>
        <taxon>Pseudomonadati</taxon>
        <taxon>Pseudomonadota</taxon>
        <taxon>Gammaproteobacteria</taxon>
        <taxon>Alteromonadales</taxon>
        <taxon>Colwelliaceae</taxon>
        <taxon>Colwellia</taxon>
    </lineage>
</organism>
<gene>
    <name evidence="2" type="ORF">ESZ26_13370</name>
    <name evidence="3" type="ORF">ESZ27_13685</name>
</gene>